<sequence length="163" mass="17718">MPGTWLWRSGRYVLHRETNASWRLGFWPEADMSSFPGVCSQHYTLYRSGPSGDGNDNEWEVVPSAEGSTPELSTSARVSVRGGKVSRLDDPSTAVEVIGGGGAVIRSEGGDVAGEERVRAMKSAELNCWKLGHIMTDKGMHITSSNKGTHKKANTWTKTSFTS</sequence>
<gene>
    <name evidence="2" type="ORF">THAOC_17750</name>
</gene>
<evidence type="ECO:0000256" key="1">
    <source>
        <dbReference type="SAM" id="MobiDB-lite"/>
    </source>
</evidence>
<evidence type="ECO:0000313" key="2">
    <source>
        <dbReference type="EMBL" id="EJK61717.1"/>
    </source>
</evidence>
<evidence type="ECO:0000313" key="3">
    <source>
        <dbReference type="Proteomes" id="UP000266841"/>
    </source>
</evidence>
<keyword evidence="3" id="KW-1185">Reference proteome</keyword>
<name>K0SU34_THAOC</name>
<organism evidence="2 3">
    <name type="scientific">Thalassiosira oceanica</name>
    <name type="common">Marine diatom</name>
    <dbReference type="NCBI Taxonomy" id="159749"/>
    <lineage>
        <taxon>Eukaryota</taxon>
        <taxon>Sar</taxon>
        <taxon>Stramenopiles</taxon>
        <taxon>Ochrophyta</taxon>
        <taxon>Bacillariophyta</taxon>
        <taxon>Coscinodiscophyceae</taxon>
        <taxon>Thalassiosirophycidae</taxon>
        <taxon>Thalassiosirales</taxon>
        <taxon>Thalassiosiraceae</taxon>
        <taxon>Thalassiosira</taxon>
    </lineage>
</organism>
<feature type="region of interest" description="Disordered" evidence="1">
    <location>
        <begin position="142"/>
        <end position="163"/>
    </location>
</feature>
<dbReference type="EMBL" id="AGNL01019599">
    <property type="protein sequence ID" value="EJK61717.1"/>
    <property type="molecule type" value="Genomic_DNA"/>
</dbReference>
<protein>
    <submittedName>
        <fullName evidence="2">Uncharacterized protein</fullName>
    </submittedName>
</protein>
<feature type="compositionally biased region" description="Polar residues" evidence="1">
    <location>
        <begin position="154"/>
        <end position="163"/>
    </location>
</feature>
<reference evidence="2 3" key="1">
    <citation type="journal article" date="2012" name="Genome Biol.">
        <title>Genome and low-iron response of an oceanic diatom adapted to chronic iron limitation.</title>
        <authorList>
            <person name="Lommer M."/>
            <person name="Specht M."/>
            <person name="Roy A.S."/>
            <person name="Kraemer L."/>
            <person name="Andreson R."/>
            <person name="Gutowska M.A."/>
            <person name="Wolf J."/>
            <person name="Bergner S.V."/>
            <person name="Schilhabel M.B."/>
            <person name="Klostermeier U.C."/>
            <person name="Beiko R.G."/>
            <person name="Rosenstiel P."/>
            <person name="Hippler M."/>
            <person name="Laroche J."/>
        </authorList>
    </citation>
    <scope>NUCLEOTIDE SEQUENCE [LARGE SCALE GENOMIC DNA]</scope>
    <source>
        <strain evidence="2 3">CCMP1005</strain>
    </source>
</reference>
<accession>K0SU34</accession>
<dbReference type="AlphaFoldDB" id="K0SU34"/>
<comment type="caution">
    <text evidence="2">The sequence shown here is derived from an EMBL/GenBank/DDBJ whole genome shotgun (WGS) entry which is preliminary data.</text>
</comment>
<proteinExistence type="predicted"/>
<dbReference type="Proteomes" id="UP000266841">
    <property type="component" value="Unassembled WGS sequence"/>
</dbReference>